<dbReference type="GO" id="GO:0006814">
    <property type="term" value="P:sodium ion transport"/>
    <property type="evidence" value="ECO:0007669"/>
    <property type="project" value="UniProtKB-KW"/>
</dbReference>
<evidence type="ECO:0000256" key="1">
    <source>
        <dbReference type="ARBA" id="ARBA00004141"/>
    </source>
</evidence>
<dbReference type="AlphaFoldDB" id="A0A9Q0TNQ8"/>
<evidence type="ECO:0000313" key="20">
    <source>
        <dbReference type="EMBL" id="KAJ6714968.1"/>
    </source>
</evidence>
<keyword evidence="4" id="KW-0633">Potassium transport</keyword>
<dbReference type="GO" id="GO:0004252">
    <property type="term" value="F:serine-type endopeptidase activity"/>
    <property type="evidence" value="ECO:0007669"/>
    <property type="project" value="InterPro"/>
</dbReference>
<comment type="similarity">
    <text evidence="14">Belongs to the Ca(2+):cation antiporter (CaCA) (TC 2.A.19) family. Cation/calcium exchanger (CCX) subfamily.</text>
</comment>
<evidence type="ECO:0000256" key="15">
    <source>
        <dbReference type="PROSITE-ProRule" id="PRU01240"/>
    </source>
</evidence>
<evidence type="ECO:0000256" key="5">
    <source>
        <dbReference type="ARBA" id="ARBA00022670"/>
    </source>
</evidence>
<comment type="caution">
    <text evidence="20">The sequence shown here is derived from an EMBL/GenBank/DDBJ whole genome shotgun (WGS) entry which is preliminary data.</text>
</comment>
<dbReference type="InterPro" id="IPR004837">
    <property type="entry name" value="NaCa_Exmemb"/>
</dbReference>
<dbReference type="GO" id="GO:0006508">
    <property type="term" value="P:proteolysis"/>
    <property type="evidence" value="ECO:0007669"/>
    <property type="project" value="UniProtKB-KW"/>
</dbReference>
<evidence type="ECO:0000256" key="17">
    <source>
        <dbReference type="SAM" id="Phobius"/>
    </source>
</evidence>
<feature type="transmembrane region" description="Helical" evidence="17">
    <location>
        <begin position="270"/>
        <end position="291"/>
    </location>
</feature>
<keyword evidence="9" id="KW-0630">Potassium</keyword>
<proteinExistence type="inferred from homology"/>
<keyword evidence="5" id="KW-0645">Protease</keyword>
<dbReference type="GO" id="GO:0008324">
    <property type="term" value="F:monoatomic cation transmembrane transporter activity"/>
    <property type="evidence" value="ECO:0007669"/>
    <property type="project" value="TreeGrafter"/>
</dbReference>
<feature type="transmembrane region" description="Helical" evidence="17">
    <location>
        <begin position="243"/>
        <end position="264"/>
    </location>
</feature>
<dbReference type="Proteomes" id="UP001151529">
    <property type="component" value="Chromosome 1"/>
</dbReference>
<keyword evidence="6 17" id="KW-0812">Transmembrane</keyword>
<keyword evidence="13" id="KW-0739">Sodium transport</keyword>
<feature type="transmembrane region" description="Helical" evidence="17">
    <location>
        <begin position="128"/>
        <end position="152"/>
    </location>
</feature>
<feature type="domain" description="Sodium/calcium exchanger membrane region" evidence="19">
    <location>
        <begin position="142"/>
        <end position="284"/>
    </location>
</feature>
<keyword evidence="21" id="KW-1185">Reference proteome</keyword>
<keyword evidence="12 17" id="KW-0472">Membrane</keyword>
<feature type="transmembrane region" description="Helical" evidence="17">
    <location>
        <begin position="449"/>
        <end position="467"/>
    </location>
</feature>
<keyword evidence="7" id="KW-0378">Hydrolase</keyword>
<evidence type="ECO:0000256" key="8">
    <source>
        <dbReference type="ARBA" id="ARBA00022825"/>
    </source>
</evidence>
<dbReference type="PRINTS" id="PR00723">
    <property type="entry name" value="SUBTILISIN"/>
</dbReference>
<dbReference type="InterPro" id="IPR015500">
    <property type="entry name" value="Peptidase_S8_subtilisin-rel"/>
</dbReference>
<evidence type="ECO:0000256" key="16">
    <source>
        <dbReference type="SAM" id="MobiDB-lite"/>
    </source>
</evidence>
<evidence type="ECO:0000256" key="13">
    <source>
        <dbReference type="ARBA" id="ARBA00023201"/>
    </source>
</evidence>
<keyword evidence="4" id="KW-0406">Ion transport</keyword>
<keyword evidence="2" id="KW-0813">Transport</keyword>
<dbReference type="InterPro" id="IPR044880">
    <property type="entry name" value="NCX_ion-bd_dom_sf"/>
</dbReference>
<evidence type="ECO:0000256" key="3">
    <source>
        <dbReference type="ARBA" id="ARBA00022449"/>
    </source>
</evidence>
<protein>
    <submittedName>
        <fullName evidence="20">CATION/CALCIUM EXCHANGER 4</fullName>
    </submittedName>
</protein>
<reference evidence="20" key="2">
    <citation type="journal article" date="2023" name="Int. J. Mol. Sci.">
        <title>De Novo Assembly and Annotation of 11 Diverse Shrub Willow (Salix) Genomes Reveals Novel Gene Organization in Sex-Linked Regions.</title>
        <authorList>
            <person name="Hyden B."/>
            <person name="Feng K."/>
            <person name="Yates T.B."/>
            <person name="Jawdy S."/>
            <person name="Cereghino C."/>
            <person name="Smart L.B."/>
            <person name="Muchero W."/>
        </authorList>
    </citation>
    <scope>NUCLEOTIDE SEQUENCE [LARGE SCALE GENOMIC DNA]</scope>
    <source>
        <tissue evidence="20">Shoot tip</tissue>
    </source>
</reference>
<comment type="similarity">
    <text evidence="15">Belongs to the peptidase S8 family.</text>
</comment>
<feature type="transmembrane region" description="Helical" evidence="17">
    <location>
        <begin position="212"/>
        <end position="231"/>
    </location>
</feature>
<comment type="caution">
    <text evidence="15">Lacks conserved residue(s) required for the propagation of feature annotation.</text>
</comment>
<evidence type="ECO:0000259" key="19">
    <source>
        <dbReference type="Pfam" id="PF01699"/>
    </source>
</evidence>
<evidence type="ECO:0000256" key="6">
    <source>
        <dbReference type="ARBA" id="ARBA00022692"/>
    </source>
</evidence>
<accession>A0A9Q0TNQ8</accession>
<feature type="transmembrane region" description="Helical" evidence="17">
    <location>
        <begin position="479"/>
        <end position="497"/>
    </location>
</feature>
<gene>
    <name evidence="20" type="ORF">OIU85_026473</name>
</gene>
<feature type="domain" description="Sodium/calcium exchanger membrane region" evidence="19">
    <location>
        <begin position="484"/>
        <end position="608"/>
    </location>
</feature>
<feature type="transmembrane region" description="Helical" evidence="17">
    <location>
        <begin position="561"/>
        <end position="585"/>
    </location>
</feature>
<reference evidence="20" key="1">
    <citation type="submission" date="2022-11" db="EMBL/GenBank/DDBJ databases">
        <authorList>
            <person name="Hyden B.L."/>
            <person name="Feng K."/>
            <person name="Yates T."/>
            <person name="Jawdy S."/>
            <person name="Smart L.B."/>
            <person name="Muchero W."/>
        </authorList>
    </citation>
    <scope>NUCLEOTIDE SEQUENCE</scope>
    <source>
        <tissue evidence="20">Shoot tip</tissue>
    </source>
</reference>
<dbReference type="Gene3D" id="1.20.1420.30">
    <property type="entry name" value="NCX, central ion-binding region"/>
    <property type="match status" value="2"/>
</dbReference>
<feature type="transmembrane region" description="Helical" evidence="17">
    <location>
        <begin position="15"/>
        <end position="32"/>
    </location>
</feature>
<dbReference type="GO" id="GO:0006813">
    <property type="term" value="P:potassium ion transport"/>
    <property type="evidence" value="ECO:0007669"/>
    <property type="project" value="UniProtKB-KW"/>
</dbReference>
<dbReference type="InterPro" id="IPR000209">
    <property type="entry name" value="Peptidase_S8/S53_dom"/>
</dbReference>
<feature type="domain" description="Peptidase S8/S53" evidence="18">
    <location>
        <begin position="776"/>
        <end position="964"/>
    </location>
</feature>
<dbReference type="Pfam" id="PF00082">
    <property type="entry name" value="Peptidase_S8"/>
    <property type="match status" value="1"/>
</dbReference>
<dbReference type="PANTHER" id="PTHR12266:SF0">
    <property type="entry name" value="MITOCHONDRIAL SODIUM_CALCIUM EXCHANGER PROTEIN"/>
    <property type="match status" value="1"/>
</dbReference>
<evidence type="ECO:0000256" key="9">
    <source>
        <dbReference type="ARBA" id="ARBA00022958"/>
    </source>
</evidence>
<comment type="subcellular location">
    <subcellularLocation>
        <location evidence="1">Membrane</location>
        <topology evidence="1">Multi-pass membrane protein</topology>
    </subcellularLocation>
</comment>
<keyword evidence="8" id="KW-0720">Serine protease</keyword>
<dbReference type="OrthoDB" id="407410at2759"/>
<evidence type="ECO:0000256" key="11">
    <source>
        <dbReference type="ARBA" id="ARBA00023053"/>
    </source>
</evidence>
<keyword evidence="3" id="KW-0050">Antiport</keyword>
<feature type="compositionally biased region" description="Basic and acidic residues" evidence="16">
    <location>
        <begin position="842"/>
        <end position="860"/>
    </location>
</feature>
<dbReference type="Gene3D" id="3.40.50.200">
    <property type="entry name" value="Peptidase S8/S53 domain"/>
    <property type="match status" value="1"/>
</dbReference>
<evidence type="ECO:0000313" key="21">
    <source>
        <dbReference type="Proteomes" id="UP001151529"/>
    </source>
</evidence>
<feature type="transmembrane region" description="Helical" evidence="17">
    <location>
        <begin position="591"/>
        <end position="609"/>
    </location>
</feature>
<dbReference type="PANTHER" id="PTHR12266">
    <property type="entry name" value="NA+/CA2+ K+ INDEPENDENT EXCHANGER"/>
    <property type="match status" value="1"/>
</dbReference>
<sequence>MIGFNSLYSSKNPKLKVVFNGFCTVILLFLFYNRADMLRNPYTGRNSIQRGDFGDASRVNSIIHRQIIEINANSSSLVNVTGDRNDLSLKNPASCNGLIDHDGYANECEYLKANPECSSGGFFDYIKFLYCDFGVLGYVVLGIWLAALFYLLGNTAADYFCFSLEKLSSLLKLPPTVAGVALLPLGNGAPDVFASIAAFVGKDAGDVGLNSVLGGAMFVTCIVVGVVSLCVADKEVKIDRRCFIRDICFFLFTLMALLIILMVGEVSVGAAIAFVLIYVVYAFSVVANEMLRKHAGRLKLDAVTPLIPVRGSIFPQTSSEEDASIYSSLLDLETDSDVPHLPSSLPSWMWASNVAIYSNHSSKISLRDQERPPWGWTDEGMETSSSSFSCSSLLSLMELPLTVPRRLTIPLVDEETWSKPYAVASAALAPLLLAFLWNSQDDVGPRSRILVYFIGTVVGCTLGILAYQHANSNHPPQRFLLAWVLGGFFMSIVWFYIIANELVALLVAFGIVLGINPSILGLTVLAWGNSMGDLVSNVALAMNGGDSAQIAMSGCYAGPMFNTLVGLGISTLLGAWSQSTGVYIVPKDNSLFYTMGFLMSGLLWALVVLPRNDMRPSKMGLILRVCLPAAPGDEMILLSMGIVLFEGTVLDEKEDMGLDGAAWAKIPAAALWTHVVLKVGILFCSNALFPNIKIIISPLPLFPRVQKKLHGHLPRLLPPLPLTIIIIGPSTNIHHPPPLQLQLQLQPCHPRLLSPPHAHPTGLSESSRLWKNSGYGDGVIIGFLDTGIWPENNSLSHSGLSDVPANWKGIRETRPDFPASSCNKKLIGARAFYKGYITHKGRPNEESKESASPRDTEGHGTHTATSAAGSLVHYASLFQYATREARGMASKARITTYKNCWSSGCYDSDILAAMDQDIYDGVHLISLSVGATGHAPRYDHDSIAIGAFSASQHGIVVSCSAGNAGPDP</sequence>
<dbReference type="PROSITE" id="PS00136">
    <property type="entry name" value="SUBTILASE_ASP"/>
    <property type="match status" value="1"/>
</dbReference>
<evidence type="ECO:0000256" key="10">
    <source>
        <dbReference type="ARBA" id="ARBA00022989"/>
    </source>
</evidence>
<feature type="region of interest" description="Disordered" evidence="16">
    <location>
        <begin position="838"/>
        <end position="864"/>
    </location>
</feature>
<dbReference type="GO" id="GO:0015297">
    <property type="term" value="F:antiporter activity"/>
    <property type="evidence" value="ECO:0007669"/>
    <property type="project" value="UniProtKB-KW"/>
</dbReference>
<dbReference type="Pfam" id="PF01699">
    <property type="entry name" value="Na_Ca_ex"/>
    <property type="match status" value="2"/>
</dbReference>
<dbReference type="EMBL" id="JAPFFL010000007">
    <property type="protein sequence ID" value="KAJ6714968.1"/>
    <property type="molecule type" value="Genomic_DNA"/>
</dbReference>
<feature type="transmembrane region" description="Helical" evidence="17">
    <location>
        <begin position="503"/>
        <end position="527"/>
    </location>
</feature>
<evidence type="ECO:0000256" key="7">
    <source>
        <dbReference type="ARBA" id="ARBA00022801"/>
    </source>
</evidence>
<evidence type="ECO:0000256" key="2">
    <source>
        <dbReference type="ARBA" id="ARBA00022448"/>
    </source>
</evidence>
<evidence type="ECO:0000256" key="4">
    <source>
        <dbReference type="ARBA" id="ARBA00022538"/>
    </source>
</evidence>
<dbReference type="PROSITE" id="PS51892">
    <property type="entry name" value="SUBTILASE"/>
    <property type="match status" value="1"/>
</dbReference>
<keyword evidence="11" id="KW-0915">Sodium</keyword>
<keyword evidence="10 17" id="KW-1133">Transmembrane helix</keyword>
<name>A0A9Q0TNQ8_SALVM</name>
<dbReference type="GO" id="GO:0016020">
    <property type="term" value="C:membrane"/>
    <property type="evidence" value="ECO:0007669"/>
    <property type="project" value="UniProtKB-SubCell"/>
</dbReference>
<dbReference type="SUPFAM" id="SSF52743">
    <property type="entry name" value="Subtilisin-like"/>
    <property type="match status" value="1"/>
</dbReference>
<dbReference type="InterPro" id="IPR051359">
    <property type="entry name" value="CaCA_antiporter"/>
</dbReference>
<evidence type="ECO:0000256" key="12">
    <source>
        <dbReference type="ARBA" id="ARBA00023136"/>
    </source>
</evidence>
<evidence type="ECO:0000259" key="18">
    <source>
        <dbReference type="Pfam" id="PF00082"/>
    </source>
</evidence>
<evidence type="ECO:0000256" key="14">
    <source>
        <dbReference type="ARBA" id="ARBA00038187"/>
    </source>
</evidence>
<organism evidence="20 21">
    <name type="scientific">Salix viminalis</name>
    <name type="common">Common osier</name>
    <name type="synonym">Basket willow</name>
    <dbReference type="NCBI Taxonomy" id="40686"/>
    <lineage>
        <taxon>Eukaryota</taxon>
        <taxon>Viridiplantae</taxon>
        <taxon>Streptophyta</taxon>
        <taxon>Embryophyta</taxon>
        <taxon>Tracheophyta</taxon>
        <taxon>Spermatophyta</taxon>
        <taxon>Magnoliopsida</taxon>
        <taxon>eudicotyledons</taxon>
        <taxon>Gunneridae</taxon>
        <taxon>Pentapetalae</taxon>
        <taxon>rosids</taxon>
        <taxon>fabids</taxon>
        <taxon>Malpighiales</taxon>
        <taxon>Salicaceae</taxon>
        <taxon>Saliceae</taxon>
        <taxon>Salix</taxon>
    </lineage>
</organism>
<dbReference type="InterPro" id="IPR023827">
    <property type="entry name" value="Peptidase_S8_Asp-AS"/>
</dbReference>
<dbReference type="InterPro" id="IPR036852">
    <property type="entry name" value="Peptidase_S8/S53_dom_sf"/>
</dbReference>